<gene>
    <name evidence="1" type="ORF">CDL15_Pgr010508</name>
</gene>
<dbReference type="EMBL" id="MTKT01000670">
    <property type="protein sequence ID" value="OWM89221.1"/>
    <property type="molecule type" value="Genomic_DNA"/>
</dbReference>
<evidence type="ECO:0000313" key="1">
    <source>
        <dbReference type="EMBL" id="OWM89221.1"/>
    </source>
</evidence>
<dbReference type="Proteomes" id="UP000197138">
    <property type="component" value="Unassembled WGS sequence"/>
</dbReference>
<comment type="caution">
    <text evidence="1">The sequence shown here is derived from an EMBL/GenBank/DDBJ whole genome shotgun (WGS) entry which is preliminary data.</text>
</comment>
<name>A0A218XXI2_PUNGR</name>
<proteinExistence type="predicted"/>
<accession>A0A218XXI2</accession>
<sequence length="85" mass="9392">MRKTSTSRWDWGSGLVGGACSNETRHAMQLPLQMGGGTGEGKREQGLRRARPSVAELIIAYVGEKKKSMALGNHLTWSYMKAKRK</sequence>
<reference evidence="2" key="1">
    <citation type="journal article" date="2017" name="Plant J.">
        <title>The pomegranate (Punica granatum L.) genome and the genomics of punicalagin biosynthesis.</title>
        <authorList>
            <person name="Qin G."/>
            <person name="Xu C."/>
            <person name="Ming R."/>
            <person name="Tang H."/>
            <person name="Guyot R."/>
            <person name="Kramer E.M."/>
            <person name="Hu Y."/>
            <person name="Yi X."/>
            <person name="Qi Y."/>
            <person name="Xu X."/>
            <person name="Gao Z."/>
            <person name="Pan H."/>
            <person name="Jian J."/>
            <person name="Tian Y."/>
            <person name="Yue Z."/>
            <person name="Xu Y."/>
        </authorList>
    </citation>
    <scope>NUCLEOTIDE SEQUENCE [LARGE SCALE GENOMIC DNA]</scope>
    <source>
        <strain evidence="2">cv. Dabenzi</strain>
    </source>
</reference>
<evidence type="ECO:0000313" key="2">
    <source>
        <dbReference type="Proteomes" id="UP000197138"/>
    </source>
</evidence>
<organism evidence="1 2">
    <name type="scientific">Punica granatum</name>
    <name type="common">Pomegranate</name>
    <dbReference type="NCBI Taxonomy" id="22663"/>
    <lineage>
        <taxon>Eukaryota</taxon>
        <taxon>Viridiplantae</taxon>
        <taxon>Streptophyta</taxon>
        <taxon>Embryophyta</taxon>
        <taxon>Tracheophyta</taxon>
        <taxon>Spermatophyta</taxon>
        <taxon>Magnoliopsida</taxon>
        <taxon>eudicotyledons</taxon>
        <taxon>Gunneridae</taxon>
        <taxon>Pentapetalae</taxon>
        <taxon>rosids</taxon>
        <taxon>malvids</taxon>
        <taxon>Myrtales</taxon>
        <taxon>Lythraceae</taxon>
        <taxon>Punica</taxon>
    </lineage>
</organism>
<dbReference type="AlphaFoldDB" id="A0A218XXI2"/>
<protein>
    <submittedName>
        <fullName evidence="1">Uncharacterized protein</fullName>
    </submittedName>
</protein>